<evidence type="ECO:0000313" key="4">
    <source>
        <dbReference type="Proteomes" id="UP000481033"/>
    </source>
</evidence>
<dbReference type="RefSeq" id="WP_163700273.1">
    <property type="nucleotide sequence ID" value="NZ_QXHD01000004.1"/>
</dbReference>
<dbReference type="Proteomes" id="UP000481033">
    <property type="component" value="Unassembled WGS sequence"/>
</dbReference>
<evidence type="ECO:0000313" key="3">
    <source>
        <dbReference type="EMBL" id="NEZ58025.1"/>
    </source>
</evidence>
<accession>A0A6M0RP27</accession>
<feature type="transmembrane region" description="Helical" evidence="2">
    <location>
        <begin position="244"/>
        <end position="264"/>
    </location>
</feature>
<feature type="transmembrane region" description="Helical" evidence="2">
    <location>
        <begin position="270"/>
        <end position="290"/>
    </location>
</feature>
<evidence type="ECO:0008006" key="5">
    <source>
        <dbReference type="Google" id="ProtNLM"/>
    </source>
</evidence>
<gene>
    <name evidence="3" type="ORF">DXZ20_20730</name>
</gene>
<dbReference type="EMBL" id="QXHD01000004">
    <property type="protein sequence ID" value="NEZ58025.1"/>
    <property type="molecule type" value="Genomic_DNA"/>
</dbReference>
<keyword evidence="1" id="KW-0175">Coiled coil</keyword>
<evidence type="ECO:0000256" key="2">
    <source>
        <dbReference type="SAM" id="Phobius"/>
    </source>
</evidence>
<feature type="coiled-coil region" evidence="1">
    <location>
        <begin position="135"/>
        <end position="205"/>
    </location>
</feature>
<keyword evidence="4" id="KW-1185">Reference proteome</keyword>
<feature type="transmembrane region" description="Helical" evidence="2">
    <location>
        <begin position="319"/>
        <end position="339"/>
    </location>
</feature>
<protein>
    <recommendedName>
        <fullName evidence="5">Zinc ribbon domain-containing protein</fullName>
    </recommendedName>
</protein>
<organism evidence="3 4">
    <name type="scientific">Adonisia turfae CCMR0081</name>
    <dbReference type="NCBI Taxonomy" id="2292702"/>
    <lineage>
        <taxon>Bacteria</taxon>
        <taxon>Bacillati</taxon>
        <taxon>Cyanobacteriota</taxon>
        <taxon>Adonisia</taxon>
        <taxon>Adonisia turfae</taxon>
    </lineage>
</organism>
<feature type="transmembrane region" description="Helical" evidence="2">
    <location>
        <begin position="295"/>
        <end position="313"/>
    </location>
</feature>
<comment type="caution">
    <text evidence="3">The sequence shown here is derived from an EMBL/GenBank/DDBJ whole genome shotgun (WGS) entry which is preliminary data.</text>
</comment>
<feature type="transmembrane region" description="Helical" evidence="2">
    <location>
        <begin position="27"/>
        <end position="47"/>
    </location>
</feature>
<keyword evidence="2" id="KW-0472">Membrane</keyword>
<dbReference type="AlphaFoldDB" id="A0A6M0RP27"/>
<keyword evidence="2" id="KW-0812">Transmembrane</keyword>
<name>A0A6M0RP27_9CYAN</name>
<keyword evidence="2" id="KW-1133">Transmembrane helix</keyword>
<sequence>MFYRLCRSLRRFFHRSRTINNEPLNKVSLVVIILIDIFILTNVFIGLNDIGQWYMAPSEVYPCYAEWDSYRDQTAEDKDFNLVRWAADENNVGLKQQYGWTAVDRLGEINSVCLQYADTKDAIKQPSNTNRLEQLNGKEDEIATLENTNRTIRQQYDSTLLEEIAEQPRDQSINLTSAAQAKATLTENEAQITALKAEITTLKDELLSSSESAAFLTLLNQDSAFQTIEQGYDRASFWYPSIQLAFQALFLVPLILVAFGGYTIAQRKRYGLIALISWHLLVIFFIPLILKAFEFMQMGVLFTAVFNIVTVLFGRLLFLVSYIYILLIPLLGFGMIKFVQRFIFNPKLQAAGRIQKSRCIKCAKKLQAHDSHCPHCGYHQHQECNHCHQPTYKYLPYCHHCGTAQPVANTR</sequence>
<evidence type="ECO:0000256" key="1">
    <source>
        <dbReference type="SAM" id="Coils"/>
    </source>
</evidence>
<proteinExistence type="predicted"/>
<reference evidence="3 4" key="1">
    <citation type="journal article" date="2020" name="Microb. Ecol.">
        <title>Ecogenomics of the Marine Benthic Filamentous Cyanobacterium Adonisia.</title>
        <authorList>
            <person name="Walter J.M."/>
            <person name="Coutinho F.H."/>
            <person name="Leomil L."/>
            <person name="Hargreaves P.I."/>
            <person name="Campeao M.E."/>
            <person name="Vieira V.V."/>
            <person name="Silva B.S."/>
            <person name="Fistarol G.O."/>
            <person name="Salomon P.S."/>
            <person name="Sawabe T."/>
            <person name="Mino S."/>
            <person name="Hosokawa M."/>
            <person name="Miyashita H."/>
            <person name="Maruyama F."/>
            <person name="van Verk M.C."/>
            <person name="Dutilh B.E."/>
            <person name="Thompson C.C."/>
            <person name="Thompson F.L."/>
        </authorList>
    </citation>
    <scope>NUCLEOTIDE SEQUENCE [LARGE SCALE GENOMIC DNA]</scope>
    <source>
        <strain evidence="3 4">CCMR0081</strain>
    </source>
</reference>